<comment type="similarity">
    <text evidence="1">Belongs to the GST superfamily.</text>
</comment>
<proteinExistence type="inferred from homology"/>
<dbReference type="SFLD" id="SFLDG00358">
    <property type="entry name" value="Main_(cytGST)"/>
    <property type="match status" value="1"/>
</dbReference>
<dbReference type="InterPro" id="IPR036249">
    <property type="entry name" value="Thioredoxin-like_sf"/>
</dbReference>
<dbReference type="InterPro" id="IPR004045">
    <property type="entry name" value="Glutathione_S-Trfase_N"/>
</dbReference>
<keyword evidence="4" id="KW-1185">Reference proteome</keyword>
<evidence type="ECO:0000313" key="4">
    <source>
        <dbReference type="Proteomes" id="UP001143328"/>
    </source>
</evidence>
<sequence>MLLLLNLSRSANMATLNLHYCPQSRSLGSLVLLEELAAPFELHVMNMSKGEQREPAYLAINPMGKVPAIVHNGALITEQGAIFIYLADFFANAGLAPALDDPLRGPYLRWMVFYGSCFEPAVVDRSLQREPAPKQRSPYGSYDDVLAIVAAQLAKGPYLLGERFSAADVLWGTALNWTTHFGVVPLLPAFKAYIDRVTGRPAYKRAAAKEAELLAKQEP</sequence>
<dbReference type="SUPFAM" id="SSF47616">
    <property type="entry name" value="GST C-terminal domain-like"/>
    <property type="match status" value="1"/>
</dbReference>
<evidence type="ECO:0000259" key="2">
    <source>
        <dbReference type="PROSITE" id="PS50404"/>
    </source>
</evidence>
<dbReference type="SFLD" id="SFLDS00019">
    <property type="entry name" value="Glutathione_Transferase_(cytos"/>
    <property type="match status" value="1"/>
</dbReference>
<evidence type="ECO:0000256" key="1">
    <source>
        <dbReference type="RuleBase" id="RU003494"/>
    </source>
</evidence>
<reference evidence="3" key="2">
    <citation type="submission" date="2023-01" db="EMBL/GenBank/DDBJ databases">
        <authorList>
            <person name="Sun Q."/>
            <person name="Evtushenko L."/>
        </authorList>
    </citation>
    <scope>NUCLEOTIDE SEQUENCE</scope>
    <source>
        <strain evidence="3">VKM B-2935</strain>
    </source>
</reference>
<name>A0A9W6JZY9_9PSED</name>
<gene>
    <name evidence="3" type="ORF">GCM10017655_00320</name>
</gene>
<protein>
    <submittedName>
        <fullName evidence="3">Glutathione S-transferase</fullName>
    </submittedName>
</protein>
<dbReference type="Pfam" id="PF02798">
    <property type="entry name" value="GST_N"/>
    <property type="match status" value="1"/>
</dbReference>
<dbReference type="AlphaFoldDB" id="A0A9W6JZY9"/>
<dbReference type="SFLD" id="SFLDG01150">
    <property type="entry name" value="Main.1:_Beta-like"/>
    <property type="match status" value="1"/>
</dbReference>
<dbReference type="PANTHER" id="PTHR44051:SF21">
    <property type="entry name" value="GLUTATHIONE S-TRANSFERASE FAMILY PROTEIN"/>
    <property type="match status" value="1"/>
</dbReference>
<dbReference type="SUPFAM" id="SSF52833">
    <property type="entry name" value="Thioredoxin-like"/>
    <property type="match status" value="1"/>
</dbReference>
<evidence type="ECO:0000313" key="3">
    <source>
        <dbReference type="EMBL" id="GLK86970.1"/>
    </source>
</evidence>
<dbReference type="CDD" id="cd03046">
    <property type="entry name" value="GST_N_GTT1_like"/>
    <property type="match status" value="1"/>
</dbReference>
<dbReference type="InterPro" id="IPR004046">
    <property type="entry name" value="GST_C"/>
</dbReference>
<dbReference type="InterPro" id="IPR040079">
    <property type="entry name" value="Glutathione_S-Trfase"/>
</dbReference>
<dbReference type="InterPro" id="IPR036282">
    <property type="entry name" value="Glutathione-S-Trfase_C_sf"/>
</dbReference>
<dbReference type="Gene3D" id="3.40.30.10">
    <property type="entry name" value="Glutaredoxin"/>
    <property type="match status" value="1"/>
</dbReference>
<comment type="caution">
    <text evidence="3">The sequence shown here is derived from an EMBL/GenBank/DDBJ whole genome shotgun (WGS) entry which is preliminary data.</text>
</comment>
<dbReference type="CDD" id="cd03207">
    <property type="entry name" value="GST_C_8"/>
    <property type="match status" value="1"/>
</dbReference>
<dbReference type="Proteomes" id="UP001143328">
    <property type="component" value="Unassembled WGS sequence"/>
</dbReference>
<dbReference type="Pfam" id="PF00043">
    <property type="entry name" value="GST_C"/>
    <property type="match status" value="1"/>
</dbReference>
<dbReference type="Gene3D" id="1.20.1050.10">
    <property type="match status" value="1"/>
</dbReference>
<reference evidence="3" key="1">
    <citation type="journal article" date="2014" name="Int. J. Syst. Evol. Microbiol.">
        <title>Complete genome sequence of Corynebacterium casei LMG S-19264T (=DSM 44701T), isolated from a smear-ripened cheese.</title>
        <authorList>
            <consortium name="US DOE Joint Genome Institute (JGI-PGF)"/>
            <person name="Walter F."/>
            <person name="Albersmeier A."/>
            <person name="Kalinowski J."/>
            <person name="Ruckert C."/>
        </authorList>
    </citation>
    <scope>NUCLEOTIDE SEQUENCE</scope>
    <source>
        <strain evidence="3">VKM B-2935</strain>
    </source>
</reference>
<dbReference type="PROSITE" id="PS50404">
    <property type="entry name" value="GST_NTER"/>
    <property type="match status" value="1"/>
</dbReference>
<accession>A0A9W6JZY9</accession>
<organism evidence="3 4">
    <name type="scientific">Pseudomonas turukhanskensis</name>
    <dbReference type="NCBI Taxonomy" id="1806536"/>
    <lineage>
        <taxon>Bacteria</taxon>
        <taxon>Pseudomonadati</taxon>
        <taxon>Pseudomonadota</taxon>
        <taxon>Gammaproteobacteria</taxon>
        <taxon>Pseudomonadales</taxon>
        <taxon>Pseudomonadaceae</taxon>
        <taxon>Pseudomonas</taxon>
    </lineage>
</organism>
<feature type="domain" description="GST N-terminal" evidence="2">
    <location>
        <begin position="13"/>
        <end position="94"/>
    </location>
</feature>
<dbReference type="PANTHER" id="PTHR44051">
    <property type="entry name" value="GLUTATHIONE S-TRANSFERASE-RELATED"/>
    <property type="match status" value="1"/>
</dbReference>
<dbReference type="EMBL" id="BSFN01000001">
    <property type="protein sequence ID" value="GLK86970.1"/>
    <property type="molecule type" value="Genomic_DNA"/>
</dbReference>